<protein>
    <submittedName>
        <fullName evidence="4">Peptide-N-glycosidase F, C terminal</fullName>
    </submittedName>
</protein>
<gene>
    <name evidence="4" type="ORF">SAMN04487894_12911</name>
</gene>
<dbReference type="Proteomes" id="UP000198757">
    <property type="component" value="Unassembled WGS sequence"/>
</dbReference>
<dbReference type="GO" id="GO:0016798">
    <property type="term" value="F:hydrolase activity, acting on glycosyl bonds"/>
    <property type="evidence" value="ECO:0007669"/>
    <property type="project" value="UniProtKB-KW"/>
</dbReference>
<dbReference type="STRING" id="1285928.SAMN04487894_12911"/>
<dbReference type="RefSeq" id="WP_090393520.1">
    <property type="nucleotide sequence ID" value="NZ_FMZO01000029.1"/>
</dbReference>
<proteinExistence type="predicted"/>
<organism evidence="4 5">
    <name type="scientific">Niabella drilacis (strain DSM 25811 / CCM 8410 / CCUG 62505 / LMG 26954 / E90)</name>
    <dbReference type="NCBI Taxonomy" id="1285928"/>
    <lineage>
        <taxon>Bacteria</taxon>
        <taxon>Pseudomonadati</taxon>
        <taxon>Bacteroidota</taxon>
        <taxon>Chitinophagia</taxon>
        <taxon>Chitinophagales</taxon>
        <taxon>Chitinophagaceae</taxon>
        <taxon>Niabella</taxon>
    </lineage>
</organism>
<evidence type="ECO:0000313" key="5">
    <source>
        <dbReference type="Proteomes" id="UP000198757"/>
    </source>
</evidence>
<keyword evidence="5" id="KW-1185">Reference proteome</keyword>
<sequence length="639" mass="71666">MKLRLVLFLLLAAASLVTGAQKPAVSHVITHNRTTVICDPSRGEKAYPAWGVFPKENAPVRKITMHLTLGSPDNLLTAHWDYLDHITLRRKGGAKGTELNYELGRMLTPYGSIYNKGWSWKWQVDVTDFSPWLRDSVEIVYTHSGYEGNTVGWALTVDFEIVSGPPVVTPLGMVPLWNKGYKYGDPKAKIEDSLLPVSYTSAAGSAINRIRIQHTGHGMDRPRGCSEFCSRWRDLKLDGNMIDHRNMWKDCGGNPLYPQGGTWIYDRAYWCPGDLQEPDVIDVFTKPGRHEVALQMEPYTATGNIQAVENISAYLFQYSAPRQKTDVAVEAIMVPSDEQRFFRLNPASFNPRVSIRNLGADPLRSLTILYGTEGFEKKTFRWKGYLSFNKTEEIVLPGEIGEKDGANTFSVILVNPNGKKDAWSGDNSLEATFTAPVKLPSEFVLQLLTNNKPKDNRVFLVNNKQDTLFQKTPRQLEPGTVYTDTIRLTGGKYSLYLTDTAGDGLEFWAEPRNGDGYLRLFDMKGNLIHAFESDCGNGEMLSFKAVPGFVPDTTKAKHAFSLYPRSVTDLTQLSVVSNKLSNMTVVITVDGVVWQKHEYKGIKNTLFSYDLTHMPAGRIVVEAFMDGVSCFKGRINKRK</sequence>
<keyword evidence="1" id="KW-1015">Disulfide bond</keyword>
<dbReference type="AlphaFoldDB" id="A0A1G7BFK1"/>
<keyword evidence="4" id="KW-0326">Glycosidase</keyword>
<dbReference type="Gene3D" id="2.60.120.230">
    <property type="match status" value="2"/>
</dbReference>
<reference evidence="5" key="1">
    <citation type="submission" date="2016-10" db="EMBL/GenBank/DDBJ databases">
        <authorList>
            <person name="Varghese N."/>
            <person name="Submissions S."/>
        </authorList>
    </citation>
    <scope>NUCLEOTIDE SEQUENCE [LARGE SCALE GENOMIC DNA]</scope>
    <source>
        <strain evidence="5">DSM 25811 / CCM 8410 / LMG 26954 / E90</strain>
    </source>
</reference>
<evidence type="ECO:0000256" key="2">
    <source>
        <dbReference type="SAM" id="SignalP"/>
    </source>
</evidence>
<dbReference type="InterPro" id="IPR014784">
    <property type="entry name" value="Cu2_ascorb_mOase-like_C"/>
</dbReference>
<dbReference type="InterPro" id="IPR008977">
    <property type="entry name" value="PHM/PNGase_F_dom_sf"/>
</dbReference>
<dbReference type="GO" id="GO:0016715">
    <property type="term" value="F:oxidoreductase activity, acting on paired donors, with incorporation or reduction of molecular oxygen, reduced ascorbate as one donor, and incorporation of one atom of oxygen"/>
    <property type="evidence" value="ECO:0007669"/>
    <property type="project" value="InterPro"/>
</dbReference>
<keyword evidence="4" id="KW-0378">Hydrolase</keyword>
<feature type="signal peptide" evidence="2">
    <location>
        <begin position="1"/>
        <end position="20"/>
    </location>
</feature>
<dbReference type="InterPro" id="IPR015197">
    <property type="entry name" value="PngaseF_C"/>
</dbReference>
<dbReference type="SUPFAM" id="SSF49742">
    <property type="entry name" value="PHM/PNGase F"/>
    <property type="match status" value="1"/>
</dbReference>
<evidence type="ECO:0000313" key="4">
    <source>
        <dbReference type="EMBL" id="SDE25025.1"/>
    </source>
</evidence>
<dbReference type="OrthoDB" id="6281169at2"/>
<feature type="domain" description="Peptide-N-glycosidase F C-terminal" evidence="3">
    <location>
        <begin position="195"/>
        <end position="315"/>
    </location>
</feature>
<evidence type="ECO:0000256" key="1">
    <source>
        <dbReference type="ARBA" id="ARBA00023157"/>
    </source>
</evidence>
<dbReference type="EMBL" id="FMZO01000029">
    <property type="protein sequence ID" value="SDE25025.1"/>
    <property type="molecule type" value="Genomic_DNA"/>
</dbReference>
<dbReference type="Pfam" id="PF09113">
    <property type="entry name" value="N-glycanase_C"/>
    <property type="match status" value="1"/>
</dbReference>
<feature type="chain" id="PRO_5011735370" evidence="2">
    <location>
        <begin position="21"/>
        <end position="639"/>
    </location>
</feature>
<accession>A0A1G7BFK1</accession>
<evidence type="ECO:0000259" key="3">
    <source>
        <dbReference type="Pfam" id="PF09113"/>
    </source>
</evidence>
<keyword evidence="2" id="KW-0732">Signal</keyword>
<name>A0A1G7BFK1_NIADE</name>